<protein>
    <submittedName>
        <fullName evidence="1">Uncharacterized protein</fullName>
    </submittedName>
</protein>
<evidence type="ECO:0000313" key="2">
    <source>
        <dbReference type="Proteomes" id="UP000305948"/>
    </source>
</evidence>
<organism evidence="1 2">
    <name type="scientific">Heliocybe sulcata</name>
    <dbReference type="NCBI Taxonomy" id="5364"/>
    <lineage>
        <taxon>Eukaryota</taxon>
        <taxon>Fungi</taxon>
        <taxon>Dikarya</taxon>
        <taxon>Basidiomycota</taxon>
        <taxon>Agaricomycotina</taxon>
        <taxon>Agaricomycetes</taxon>
        <taxon>Gloeophyllales</taxon>
        <taxon>Gloeophyllaceae</taxon>
        <taxon>Heliocybe</taxon>
    </lineage>
</organism>
<reference evidence="1 2" key="1">
    <citation type="journal article" date="2019" name="Nat. Ecol. Evol.">
        <title>Megaphylogeny resolves global patterns of mushroom evolution.</title>
        <authorList>
            <person name="Varga T."/>
            <person name="Krizsan K."/>
            <person name="Foldi C."/>
            <person name="Dima B."/>
            <person name="Sanchez-Garcia M."/>
            <person name="Sanchez-Ramirez S."/>
            <person name="Szollosi G.J."/>
            <person name="Szarkandi J.G."/>
            <person name="Papp V."/>
            <person name="Albert L."/>
            <person name="Andreopoulos W."/>
            <person name="Angelini C."/>
            <person name="Antonin V."/>
            <person name="Barry K.W."/>
            <person name="Bougher N.L."/>
            <person name="Buchanan P."/>
            <person name="Buyck B."/>
            <person name="Bense V."/>
            <person name="Catcheside P."/>
            <person name="Chovatia M."/>
            <person name="Cooper J."/>
            <person name="Damon W."/>
            <person name="Desjardin D."/>
            <person name="Finy P."/>
            <person name="Geml J."/>
            <person name="Haridas S."/>
            <person name="Hughes K."/>
            <person name="Justo A."/>
            <person name="Karasinski D."/>
            <person name="Kautmanova I."/>
            <person name="Kiss B."/>
            <person name="Kocsube S."/>
            <person name="Kotiranta H."/>
            <person name="LaButti K.M."/>
            <person name="Lechner B.E."/>
            <person name="Liimatainen K."/>
            <person name="Lipzen A."/>
            <person name="Lukacs Z."/>
            <person name="Mihaltcheva S."/>
            <person name="Morgado L.N."/>
            <person name="Niskanen T."/>
            <person name="Noordeloos M.E."/>
            <person name="Ohm R.A."/>
            <person name="Ortiz-Santana B."/>
            <person name="Ovrebo C."/>
            <person name="Racz N."/>
            <person name="Riley R."/>
            <person name="Savchenko A."/>
            <person name="Shiryaev A."/>
            <person name="Soop K."/>
            <person name="Spirin V."/>
            <person name="Szebenyi C."/>
            <person name="Tomsovsky M."/>
            <person name="Tulloss R.E."/>
            <person name="Uehling J."/>
            <person name="Grigoriev I.V."/>
            <person name="Vagvolgyi C."/>
            <person name="Papp T."/>
            <person name="Martin F.M."/>
            <person name="Miettinen O."/>
            <person name="Hibbett D.S."/>
            <person name="Nagy L.G."/>
        </authorList>
    </citation>
    <scope>NUCLEOTIDE SEQUENCE [LARGE SCALE GENOMIC DNA]</scope>
    <source>
        <strain evidence="1 2">OMC1185</strain>
    </source>
</reference>
<gene>
    <name evidence="1" type="ORF">OE88DRAFT_1130143</name>
</gene>
<keyword evidence="2" id="KW-1185">Reference proteome</keyword>
<dbReference type="EMBL" id="ML213506">
    <property type="protein sequence ID" value="TFK53906.1"/>
    <property type="molecule type" value="Genomic_DNA"/>
</dbReference>
<sequence length="74" mass="7858">MWLCKIRGFVSSSRYERARSPPTCHERADCNCFVAFSDGEGEGVGARRADGAVCSCTGCVLGSEREAGGGRRPA</sequence>
<name>A0A5C3NBT7_9AGAM</name>
<evidence type="ECO:0000313" key="1">
    <source>
        <dbReference type="EMBL" id="TFK53906.1"/>
    </source>
</evidence>
<dbReference type="Proteomes" id="UP000305948">
    <property type="component" value="Unassembled WGS sequence"/>
</dbReference>
<proteinExistence type="predicted"/>
<accession>A0A5C3NBT7</accession>
<dbReference type="AlphaFoldDB" id="A0A5C3NBT7"/>